<accession>A0A061IRN9</accession>
<keyword evidence="3" id="KW-1185">Reference proteome</keyword>
<organism evidence="2 3">
    <name type="scientific">Trypanosoma rangeli SC58</name>
    <dbReference type="NCBI Taxonomy" id="429131"/>
    <lineage>
        <taxon>Eukaryota</taxon>
        <taxon>Discoba</taxon>
        <taxon>Euglenozoa</taxon>
        <taxon>Kinetoplastea</taxon>
        <taxon>Metakinetoplastina</taxon>
        <taxon>Trypanosomatida</taxon>
        <taxon>Trypanosomatidae</taxon>
        <taxon>Trypanosoma</taxon>
        <taxon>Herpetosoma</taxon>
    </lineage>
</organism>
<feature type="transmembrane region" description="Helical" evidence="1">
    <location>
        <begin position="81"/>
        <end position="100"/>
    </location>
</feature>
<dbReference type="EMBL" id="AUPL01007467">
    <property type="protein sequence ID" value="ESL05058.1"/>
    <property type="molecule type" value="Genomic_DNA"/>
</dbReference>
<evidence type="ECO:0000313" key="3">
    <source>
        <dbReference type="Proteomes" id="UP000031737"/>
    </source>
</evidence>
<reference evidence="2 3" key="1">
    <citation type="submission" date="2013-07" db="EMBL/GenBank/DDBJ databases">
        <authorList>
            <person name="Stoco P.H."/>
            <person name="Wagner G."/>
            <person name="Gerber A."/>
            <person name="Zaha A."/>
            <person name="Thompson C."/>
            <person name="Bartholomeu D.C."/>
            <person name="Luckemeyer D.D."/>
            <person name="Bahia D."/>
            <person name="Loreto E."/>
            <person name="Prestes E.B."/>
            <person name="Lima F.M."/>
            <person name="Rodrigues-Luiz G."/>
            <person name="Vallejo G.A."/>
            <person name="Filho J.F."/>
            <person name="Monteiro K.M."/>
            <person name="Tyler K.M."/>
            <person name="de Almeida L.G."/>
            <person name="Ortiz M.F."/>
            <person name="Siervo M.A."/>
            <person name="de Moraes M.H."/>
            <person name="Cunha O.L."/>
            <person name="Mendonca-Neto R."/>
            <person name="Silva R."/>
            <person name="Teixeira S.M."/>
            <person name="Murta S.M."/>
            <person name="Sincero T.C."/>
            <person name="Mendes T.A."/>
            <person name="Urmenyi T.P."/>
            <person name="Silva V.G."/>
            <person name="da Rocha W.D."/>
            <person name="Andersson B."/>
            <person name="Romanha A.J."/>
            <person name="Steindel M."/>
            <person name="de Vasconcelos A.T."/>
            <person name="Grisard E.C."/>
        </authorList>
    </citation>
    <scope>NUCLEOTIDE SEQUENCE [LARGE SCALE GENOMIC DNA]</scope>
    <source>
        <strain evidence="2 3">SC58</strain>
    </source>
</reference>
<keyword evidence="1" id="KW-1133">Transmembrane helix</keyword>
<proteinExistence type="predicted"/>
<comment type="caution">
    <text evidence="2">The sequence shown here is derived from an EMBL/GenBank/DDBJ whole genome shotgun (WGS) entry which is preliminary data.</text>
</comment>
<dbReference type="VEuPathDB" id="TriTrypDB:TRSC58_07341"/>
<evidence type="ECO:0000256" key="1">
    <source>
        <dbReference type="SAM" id="Phobius"/>
    </source>
</evidence>
<evidence type="ECO:0008006" key="4">
    <source>
        <dbReference type="Google" id="ProtNLM"/>
    </source>
</evidence>
<evidence type="ECO:0000313" key="2">
    <source>
        <dbReference type="EMBL" id="ESL05058.1"/>
    </source>
</evidence>
<keyword evidence="1" id="KW-0472">Membrane</keyword>
<keyword evidence="1" id="KW-0812">Transmembrane</keyword>
<feature type="transmembrane region" description="Helical" evidence="1">
    <location>
        <begin position="51"/>
        <end position="75"/>
    </location>
</feature>
<sequence length="114" mass="13509">MQLEEGGVDKERQAKKKIIMSGQGRWREGEGCSVVSPFFYAHLSFMFPLRVCAPCVGLTPCLRVLLFHLFFSLFIFSPCFYSFPSHCFSCWFLFFFSIVFESLREEWFGFTYFW</sequence>
<dbReference type="Proteomes" id="UP000031737">
    <property type="component" value="Unassembled WGS sequence"/>
</dbReference>
<protein>
    <recommendedName>
        <fullName evidence="4">Transmembrane protein</fullName>
    </recommendedName>
</protein>
<gene>
    <name evidence="2" type="ORF">TRSC58_07341</name>
</gene>
<name>A0A061IRN9_TRYRA</name>
<dbReference type="AlphaFoldDB" id="A0A061IRN9"/>